<dbReference type="Proteomes" id="UP000626370">
    <property type="component" value="Unassembled WGS sequence"/>
</dbReference>
<keyword evidence="1" id="KW-0436">Ligase</keyword>
<keyword evidence="7" id="KW-1185">Reference proteome</keyword>
<keyword evidence="4" id="KW-0030">Aminoacyl-tRNA synthetase</keyword>
<evidence type="ECO:0000313" key="6">
    <source>
        <dbReference type="EMBL" id="GHE93531.1"/>
    </source>
</evidence>
<keyword evidence="2" id="KW-0067">ATP-binding</keyword>
<feature type="domain" description="Anticodon-binding" evidence="5">
    <location>
        <begin position="3"/>
        <end position="50"/>
    </location>
</feature>
<dbReference type="Pfam" id="PF03129">
    <property type="entry name" value="HGTP_anticodon"/>
    <property type="match status" value="1"/>
</dbReference>
<dbReference type="SUPFAM" id="SSF52954">
    <property type="entry name" value="Class II aaRS ABD-related"/>
    <property type="match status" value="1"/>
</dbReference>
<sequence length="51" mass="5746">MLYCTLSSNKVEVLLDSLGVMINDIELIGIPHIIIISERNLNEGIVEYKND</sequence>
<evidence type="ECO:0000256" key="2">
    <source>
        <dbReference type="ARBA" id="ARBA00022840"/>
    </source>
</evidence>
<keyword evidence="2" id="KW-0547">Nucleotide-binding</keyword>
<name>A0ABQ3IST5_9GAMM</name>
<proteinExistence type="predicted"/>
<accession>A0ABQ3IST5</accession>
<comment type="caution">
    <text evidence="6">The sequence shown here is derived from an EMBL/GenBank/DDBJ whole genome shotgun (WGS) entry which is preliminary data.</text>
</comment>
<evidence type="ECO:0000313" key="7">
    <source>
        <dbReference type="Proteomes" id="UP000626370"/>
    </source>
</evidence>
<evidence type="ECO:0000256" key="3">
    <source>
        <dbReference type="ARBA" id="ARBA00022917"/>
    </source>
</evidence>
<evidence type="ECO:0000256" key="1">
    <source>
        <dbReference type="ARBA" id="ARBA00022598"/>
    </source>
</evidence>
<keyword evidence="3" id="KW-0648">Protein biosynthesis</keyword>
<protein>
    <recommendedName>
        <fullName evidence="5">Anticodon-binding domain-containing protein</fullName>
    </recommendedName>
</protein>
<dbReference type="InterPro" id="IPR004154">
    <property type="entry name" value="Anticodon-bd"/>
</dbReference>
<reference evidence="7" key="1">
    <citation type="journal article" date="2019" name="Int. J. Syst. Evol. Microbiol.">
        <title>The Global Catalogue of Microorganisms (GCM) 10K type strain sequencing project: providing services to taxonomists for standard genome sequencing and annotation.</title>
        <authorList>
            <consortium name="The Broad Institute Genomics Platform"/>
            <consortium name="The Broad Institute Genome Sequencing Center for Infectious Disease"/>
            <person name="Wu L."/>
            <person name="Ma J."/>
        </authorList>
    </citation>
    <scope>NUCLEOTIDE SEQUENCE [LARGE SCALE GENOMIC DNA]</scope>
    <source>
        <strain evidence="7">CGMCC 1.15922</strain>
    </source>
</reference>
<dbReference type="EMBL" id="BNAH01000009">
    <property type="protein sequence ID" value="GHE93531.1"/>
    <property type="molecule type" value="Genomic_DNA"/>
</dbReference>
<dbReference type="InterPro" id="IPR036621">
    <property type="entry name" value="Anticodon-bd_dom_sf"/>
</dbReference>
<evidence type="ECO:0000256" key="4">
    <source>
        <dbReference type="ARBA" id="ARBA00023146"/>
    </source>
</evidence>
<gene>
    <name evidence="6" type="ORF">GCM10011501_23650</name>
</gene>
<organism evidence="6 7">
    <name type="scientific">Thalassotalea profundi</name>
    <dbReference type="NCBI Taxonomy" id="2036687"/>
    <lineage>
        <taxon>Bacteria</taxon>
        <taxon>Pseudomonadati</taxon>
        <taxon>Pseudomonadota</taxon>
        <taxon>Gammaproteobacteria</taxon>
        <taxon>Alteromonadales</taxon>
        <taxon>Colwelliaceae</taxon>
        <taxon>Thalassotalea</taxon>
    </lineage>
</organism>
<evidence type="ECO:0000259" key="5">
    <source>
        <dbReference type="Pfam" id="PF03129"/>
    </source>
</evidence>
<dbReference type="Gene3D" id="3.40.50.800">
    <property type="entry name" value="Anticodon-binding domain"/>
    <property type="match status" value="1"/>
</dbReference>